<evidence type="ECO:0000259" key="2">
    <source>
        <dbReference type="Pfam" id="PF02517"/>
    </source>
</evidence>
<evidence type="ECO:0000313" key="3">
    <source>
        <dbReference type="EMBL" id="KUJ81073.1"/>
    </source>
</evidence>
<reference evidence="4" key="1">
    <citation type="submission" date="2015-12" db="EMBL/GenBank/DDBJ databases">
        <authorList>
            <person name="Zhang G."/>
            <person name="Stingl U."/>
        </authorList>
    </citation>
    <scope>NUCLEOTIDE SEQUENCE [LARGE SCALE GENOMIC DNA]</scope>
    <source>
        <strain evidence="4">ZGT108</strain>
    </source>
</reference>
<feature type="transmembrane region" description="Helical" evidence="1">
    <location>
        <begin position="141"/>
        <end position="161"/>
    </location>
</feature>
<feature type="transmembrane region" description="Helical" evidence="1">
    <location>
        <begin position="67"/>
        <end position="87"/>
    </location>
</feature>
<keyword evidence="3" id="KW-0645">Protease</keyword>
<dbReference type="RefSeq" id="WP_068333024.1">
    <property type="nucleotide sequence ID" value="NZ_LQBP01000002.1"/>
</dbReference>
<comment type="caution">
    <text evidence="3">The sequence shown here is derived from an EMBL/GenBank/DDBJ whole genome shotgun (WGS) entry which is preliminary data.</text>
</comment>
<gene>
    <name evidence="3" type="ORF">AVO44_04160</name>
</gene>
<proteinExistence type="predicted"/>
<dbReference type="GO" id="GO:0004175">
    <property type="term" value="F:endopeptidase activity"/>
    <property type="evidence" value="ECO:0007669"/>
    <property type="project" value="UniProtKB-ARBA"/>
</dbReference>
<feature type="transmembrane region" description="Helical" evidence="1">
    <location>
        <begin position="108"/>
        <end position="129"/>
    </location>
</feature>
<dbReference type="EMBL" id="LQBP01000002">
    <property type="protein sequence ID" value="KUJ81073.1"/>
    <property type="molecule type" value="Genomic_DNA"/>
</dbReference>
<feature type="domain" description="CAAX prenyl protease 2/Lysostaphin resistance protein A-like" evidence="2">
    <location>
        <begin position="146"/>
        <end position="243"/>
    </location>
</feature>
<dbReference type="Pfam" id="PF02517">
    <property type="entry name" value="Rce1-like"/>
    <property type="match status" value="1"/>
</dbReference>
<feature type="transmembrane region" description="Helical" evidence="1">
    <location>
        <begin position="274"/>
        <end position="294"/>
    </location>
</feature>
<dbReference type="InterPro" id="IPR052710">
    <property type="entry name" value="CAAX_protease"/>
</dbReference>
<feature type="transmembrane region" description="Helical" evidence="1">
    <location>
        <begin position="182"/>
        <end position="200"/>
    </location>
</feature>
<keyword evidence="1" id="KW-0472">Membrane</keyword>
<feature type="transmembrane region" description="Helical" evidence="1">
    <location>
        <begin position="23"/>
        <end position="47"/>
    </location>
</feature>
<dbReference type="Proteomes" id="UP000053690">
    <property type="component" value="Unassembled WGS sequence"/>
</dbReference>
<name>A0A0X3TZ63_9RHOB</name>
<dbReference type="OrthoDB" id="7171777at2"/>
<keyword evidence="3" id="KW-0378">Hydrolase</keyword>
<sequence>MRDTSAYSAHEQLVRDARARPELWRLAVGLAVVVVLYVALNSILFAAIGNMLQPSQAETLLRGSSSLATLVLLLSFGFLTLGVGLAARQMQKRSLIGILGPRDLCLQQFWRVLRALVILGLVLMALPPYGMGEPLTQNLSFSKWLLLLPLSLFAVLIQTSAEEILFRGYLQQSLAARFRSPVIWIGVPSVLFAAGHYAPGVSGENALLVALWACIFGVLAADLTARAGTLGPAIAMHFLNNTVALVFISLPETLSGLALYLLPYDMSGTGMLRQWLLVDFVVMIVSWLTARLALRR</sequence>
<dbReference type="GO" id="GO:0080120">
    <property type="term" value="P:CAAX-box protein maturation"/>
    <property type="evidence" value="ECO:0007669"/>
    <property type="project" value="UniProtKB-ARBA"/>
</dbReference>
<evidence type="ECO:0000313" key="4">
    <source>
        <dbReference type="Proteomes" id="UP000053690"/>
    </source>
</evidence>
<dbReference type="AlphaFoldDB" id="A0A0X3TZ63"/>
<keyword evidence="4" id="KW-1185">Reference proteome</keyword>
<protein>
    <submittedName>
        <fullName evidence="3">CAAX protease</fullName>
    </submittedName>
</protein>
<feature type="transmembrane region" description="Helical" evidence="1">
    <location>
        <begin position="206"/>
        <end position="225"/>
    </location>
</feature>
<dbReference type="PANTHER" id="PTHR36435">
    <property type="entry name" value="SLR1288 PROTEIN"/>
    <property type="match status" value="1"/>
</dbReference>
<organism evidence="3 4">
    <name type="scientific">Ruegeria profundi</name>
    <dbReference type="NCBI Taxonomy" id="1685378"/>
    <lineage>
        <taxon>Bacteria</taxon>
        <taxon>Pseudomonadati</taxon>
        <taxon>Pseudomonadota</taxon>
        <taxon>Alphaproteobacteria</taxon>
        <taxon>Rhodobacterales</taxon>
        <taxon>Roseobacteraceae</taxon>
        <taxon>Ruegeria</taxon>
    </lineage>
</organism>
<dbReference type="InterPro" id="IPR003675">
    <property type="entry name" value="Rce1/LyrA-like_dom"/>
</dbReference>
<accession>A0A0X3TZ63</accession>
<keyword evidence="1" id="KW-0812">Transmembrane</keyword>
<evidence type="ECO:0000256" key="1">
    <source>
        <dbReference type="SAM" id="Phobius"/>
    </source>
</evidence>
<dbReference type="PANTHER" id="PTHR36435:SF1">
    <property type="entry name" value="CAAX AMINO TERMINAL PROTEASE FAMILY PROTEIN"/>
    <property type="match status" value="1"/>
</dbReference>
<dbReference type="STRING" id="1685378.AVO44_04160"/>
<keyword evidence="1" id="KW-1133">Transmembrane helix</keyword>
<dbReference type="GO" id="GO:0006508">
    <property type="term" value="P:proteolysis"/>
    <property type="evidence" value="ECO:0007669"/>
    <property type="project" value="UniProtKB-KW"/>
</dbReference>
<feature type="transmembrane region" description="Helical" evidence="1">
    <location>
        <begin position="237"/>
        <end position="262"/>
    </location>
</feature>